<gene>
    <name evidence="3" type="ORF">UT08_C0003G0087</name>
</gene>
<evidence type="ECO:0000313" key="4">
    <source>
        <dbReference type="Proteomes" id="UP000034081"/>
    </source>
</evidence>
<accession>A0A0G0NJ29</accession>
<dbReference type="Proteomes" id="UP000034081">
    <property type="component" value="Unassembled WGS sequence"/>
</dbReference>
<dbReference type="STRING" id="1618570.UT08_C0003G0087"/>
<sequence length="258" mass="29701">MVPKVIFEDEYLIILDKPPGWIVNEAETTGDIPVVQKWLKKVFDYSIVKSKDYRSGVVHRLDKETSGILVIAKTIESFEKLQKEFKERVVKKTYIALLHGRVTPVVGEIKTLVGRLPWRRDRFGVLPGGREAETRYRVISNFSFRGRSASGGQFPRLRRGFGGQAIFNEKFSFVEFYPKTGRTHQIRIHSKYLGHPIVADDFYAGRKTARSDKKWCSRLFLHSAGISFIHPRKNKMVTFESKLPEDLQLALKSLEKVS</sequence>
<reference evidence="3 4" key="1">
    <citation type="journal article" date="2015" name="Nature">
        <title>rRNA introns, odd ribosomes, and small enigmatic genomes across a large radiation of phyla.</title>
        <authorList>
            <person name="Brown C.T."/>
            <person name="Hug L.A."/>
            <person name="Thomas B.C."/>
            <person name="Sharon I."/>
            <person name="Castelle C.J."/>
            <person name="Singh A."/>
            <person name="Wilkins M.J."/>
            <person name="Williams K.H."/>
            <person name="Banfield J.F."/>
        </authorList>
    </citation>
    <scope>NUCLEOTIDE SEQUENCE [LARGE SCALE GENOMIC DNA]</scope>
</reference>
<dbReference type="Gene3D" id="3.30.2350.10">
    <property type="entry name" value="Pseudouridine synthase"/>
    <property type="match status" value="1"/>
</dbReference>
<dbReference type="GO" id="GO:0009982">
    <property type="term" value="F:pseudouridine synthase activity"/>
    <property type="evidence" value="ECO:0007669"/>
    <property type="project" value="InterPro"/>
</dbReference>
<dbReference type="AlphaFoldDB" id="A0A0G0NJ29"/>
<dbReference type="PROSITE" id="PS01129">
    <property type="entry name" value="PSI_RLU"/>
    <property type="match status" value="1"/>
</dbReference>
<protein>
    <submittedName>
        <fullName evidence="3">Pseudouridine synthase</fullName>
    </submittedName>
</protein>
<name>A0A0G0NJ29_9BACT</name>
<evidence type="ECO:0000256" key="1">
    <source>
        <dbReference type="ARBA" id="ARBA00010876"/>
    </source>
</evidence>
<dbReference type="InterPro" id="IPR006224">
    <property type="entry name" value="PsdUridine_synth_RluA-like_CS"/>
</dbReference>
<proteinExistence type="inferred from homology"/>
<dbReference type="GO" id="GO:0140098">
    <property type="term" value="F:catalytic activity, acting on RNA"/>
    <property type="evidence" value="ECO:0007669"/>
    <property type="project" value="UniProtKB-ARBA"/>
</dbReference>
<dbReference type="Pfam" id="PF00849">
    <property type="entry name" value="PseudoU_synth_2"/>
    <property type="match status" value="1"/>
</dbReference>
<dbReference type="InterPro" id="IPR050188">
    <property type="entry name" value="RluA_PseudoU_synthase"/>
</dbReference>
<dbReference type="EMBL" id="LBVL01000003">
    <property type="protein sequence ID" value="KKQ85924.1"/>
    <property type="molecule type" value="Genomic_DNA"/>
</dbReference>
<feature type="domain" description="Pseudouridine synthase RsuA/RluA-like" evidence="2">
    <location>
        <begin position="11"/>
        <end position="190"/>
    </location>
</feature>
<dbReference type="GO" id="GO:0003723">
    <property type="term" value="F:RNA binding"/>
    <property type="evidence" value="ECO:0007669"/>
    <property type="project" value="InterPro"/>
</dbReference>
<evidence type="ECO:0000313" key="3">
    <source>
        <dbReference type="EMBL" id="KKQ85924.1"/>
    </source>
</evidence>
<comment type="caution">
    <text evidence="3">The sequence shown here is derived from an EMBL/GenBank/DDBJ whole genome shotgun (WGS) entry which is preliminary data.</text>
</comment>
<dbReference type="SUPFAM" id="SSF55120">
    <property type="entry name" value="Pseudouridine synthase"/>
    <property type="match status" value="1"/>
</dbReference>
<organism evidence="3 4">
    <name type="scientific">Candidatus Woesebacteria bacterium GW2011_GWB1_38_8</name>
    <dbReference type="NCBI Taxonomy" id="1618570"/>
    <lineage>
        <taxon>Bacteria</taxon>
        <taxon>Candidatus Woeseibacteriota</taxon>
    </lineage>
</organism>
<dbReference type="GO" id="GO:0000455">
    <property type="term" value="P:enzyme-directed rRNA pseudouridine synthesis"/>
    <property type="evidence" value="ECO:0007669"/>
    <property type="project" value="TreeGrafter"/>
</dbReference>
<dbReference type="PANTHER" id="PTHR21600">
    <property type="entry name" value="MITOCHONDRIAL RNA PSEUDOURIDINE SYNTHASE"/>
    <property type="match status" value="1"/>
</dbReference>
<dbReference type="PANTHER" id="PTHR21600:SF87">
    <property type="entry name" value="RNA PSEUDOURIDYLATE SYNTHASE DOMAIN-CONTAINING PROTEIN 1"/>
    <property type="match status" value="1"/>
</dbReference>
<comment type="similarity">
    <text evidence="1">Belongs to the pseudouridine synthase RluA family.</text>
</comment>
<dbReference type="InterPro" id="IPR020103">
    <property type="entry name" value="PsdUridine_synth_cat_dom_sf"/>
</dbReference>
<dbReference type="InterPro" id="IPR006145">
    <property type="entry name" value="PsdUridine_synth_RsuA/RluA"/>
</dbReference>
<dbReference type="CDD" id="cd02869">
    <property type="entry name" value="PseudoU_synth_RluA_like"/>
    <property type="match status" value="1"/>
</dbReference>
<evidence type="ECO:0000259" key="2">
    <source>
        <dbReference type="Pfam" id="PF00849"/>
    </source>
</evidence>